<dbReference type="Pfam" id="PF07690">
    <property type="entry name" value="MFS_1"/>
    <property type="match status" value="1"/>
</dbReference>
<feature type="transmembrane region" description="Helical" evidence="7">
    <location>
        <begin position="425"/>
        <end position="447"/>
    </location>
</feature>
<sequence length="468" mass="50525">MNIMQTESLSIKNVSVIMAGLMLCLFLSALDNAIVATAMPRIIDDLKGMTYYSLPFTTYLLFSTVAIPVAGKLSDVFGRKRIVLWGIVSFLISSALCALSVDMLMLILARGLQGACGGVIASSAFIITAELFPVKERAKYIGILASMHGLASLLGPVMGGVITEYVSWHWIFLVNIPIGMVAIWLLNKYLPVLKHASQTNKLDVRGILVFLASILPFLFCMVEGGRLLPWTSPLLISLLIVSVFLMICFIRLERISVSPMLPAGLLKNSIFRKSAFIGAMGYVALFGLILYVPYLLQVILKKDAAFSGVMMLPMTLSMVVGGMLGGALISRYQHYRRSGIVNLSIAIVGLLLLFVFGQGISMLQMTVGLLLTGIGIGMNFPLVNIAPQSVISVTQMGILVSSIEFFQVMGGVTATSLFGKLLGTSMSLILLLCIGALAAGLVVSCLLDDKKIKEGFARQHSEVHTIKE</sequence>
<reference evidence="9 10" key="1">
    <citation type="journal article" date="2018" name="Nat. Biotechnol.">
        <title>A standardized bacterial taxonomy based on genome phylogeny substantially revises the tree of life.</title>
        <authorList>
            <person name="Parks D.H."/>
            <person name="Chuvochina M."/>
            <person name="Waite D.W."/>
            <person name="Rinke C."/>
            <person name="Skarshewski A."/>
            <person name="Chaumeil P.A."/>
            <person name="Hugenholtz P."/>
        </authorList>
    </citation>
    <scope>NUCLEOTIDE SEQUENCE [LARGE SCALE GENOMIC DNA]</scope>
    <source>
        <strain evidence="9">UBA9667</strain>
    </source>
</reference>
<feature type="transmembrane region" description="Helical" evidence="7">
    <location>
        <begin position="168"/>
        <end position="186"/>
    </location>
</feature>
<keyword evidence="2" id="KW-0813">Transport</keyword>
<comment type="subcellular location">
    <subcellularLocation>
        <location evidence="1">Cell membrane</location>
        <topology evidence="1">Multi-pass membrane protein</topology>
    </subcellularLocation>
</comment>
<accession>A0A3D2SHK6</accession>
<dbReference type="PROSITE" id="PS00216">
    <property type="entry name" value="SUGAR_TRANSPORT_1"/>
    <property type="match status" value="1"/>
</dbReference>
<dbReference type="InterPro" id="IPR011701">
    <property type="entry name" value="MFS"/>
</dbReference>
<dbReference type="PANTHER" id="PTHR23501">
    <property type="entry name" value="MAJOR FACILITATOR SUPERFAMILY"/>
    <property type="match status" value="1"/>
</dbReference>
<feature type="transmembrane region" description="Helical" evidence="7">
    <location>
        <begin position="340"/>
        <end position="360"/>
    </location>
</feature>
<evidence type="ECO:0000256" key="1">
    <source>
        <dbReference type="ARBA" id="ARBA00004651"/>
    </source>
</evidence>
<evidence type="ECO:0000256" key="6">
    <source>
        <dbReference type="ARBA" id="ARBA00023136"/>
    </source>
</evidence>
<feature type="transmembrane region" description="Helical" evidence="7">
    <location>
        <begin position="107"/>
        <end position="128"/>
    </location>
</feature>
<feature type="transmembrane region" description="Helical" evidence="7">
    <location>
        <begin position="82"/>
        <end position="101"/>
    </location>
</feature>
<dbReference type="PANTHER" id="PTHR23501:SF197">
    <property type="entry name" value="COMD"/>
    <property type="match status" value="1"/>
</dbReference>
<evidence type="ECO:0000313" key="10">
    <source>
        <dbReference type="Proteomes" id="UP000263098"/>
    </source>
</evidence>
<keyword evidence="4 7" id="KW-0812">Transmembrane</keyword>
<proteinExistence type="predicted"/>
<feature type="transmembrane region" description="Helical" evidence="7">
    <location>
        <begin position="234"/>
        <end position="252"/>
    </location>
</feature>
<evidence type="ECO:0000313" key="9">
    <source>
        <dbReference type="EMBL" id="HCK25000.1"/>
    </source>
</evidence>
<evidence type="ECO:0000256" key="3">
    <source>
        <dbReference type="ARBA" id="ARBA00022475"/>
    </source>
</evidence>
<dbReference type="AlphaFoldDB" id="A0A3D2SHK6"/>
<evidence type="ECO:0000256" key="7">
    <source>
        <dbReference type="SAM" id="Phobius"/>
    </source>
</evidence>
<dbReference type="Gene3D" id="1.20.1720.10">
    <property type="entry name" value="Multidrug resistance protein D"/>
    <property type="match status" value="1"/>
</dbReference>
<feature type="transmembrane region" description="Helical" evidence="7">
    <location>
        <begin position="304"/>
        <end position="328"/>
    </location>
</feature>
<dbReference type="Gene3D" id="1.20.1250.20">
    <property type="entry name" value="MFS general substrate transporter like domains"/>
    <property type="match status" value="1"/>
</dbReference>
<dbReference type="GO" id="GO:0005886">
    <property type="term" value="C:plasma membrane"/>
    <property type="evidence" value="ECO:0007669"/>
    <property type="project" value="UniProtKB-SubCell"/>
</dbReference>
<dbReference type="FunFam" id="1.20.1720.10:FF:000004">
    <property type="entry name" value="EmrB/QacA family drug resistance transporter"/>
    <property type="match status" value="1"/>
</dbReference>
<dbReference type="InterPro" id="IPR036259">
    <property type="entry name" value="MFS_trans_sf"/>
</dbReference>
<protein>
    <recommendedName>
        <fullName evidence="8">Major facilitator superfamily (MFS) profile domain-containing protein</fullName>
    </recommendedName>
</protein>
<feature type="transmembrane region" description="Helical" evidence="7">
    <location>
        <begin position="207"/>
        <end position="228"/>
    </location>
</feature>
<comment type="caution">
    <text evidence="9">The sequence shown here is derived from an EMBL/GenBank/DDBJ whole genome shotgun (WGS) entry which is preliminary data.</text>
</comment>
<evidence type="ECO:0000256" key="4">
    <source>
        <dbReference type="ARBA" id="ARBA00022692"/>
    </source>
</evidence>
<name>A0A3D2SHK6_9BACE</name>
<dbReference type="EMBL" id="DPVG01000347">
    <property type="protein sequence ID" value="HCK25000.1"/>
    <property type="molecule type" value="Genomic_DNA"/>
</dbReference>
<dbReference type="InterPro" id="IPR005829">
    <property type="entry name" value="Sugar_transporter_CS"/>
</dbReference>
<dbReference type="InterPro" id="IPR020846">
    <property type="entry name" value="MFS_dom"/>
</dbReference>
<feature type="transmembrane region" description="Helical" evidence="7">
    <location>
        <begin position="140"/>
        <end position="162"/>
    </location>
</feature>
<gene>
    <name evidence="9" type="ORF">DHW31_09520</name>
</gene>
<evidence type="ECO:0000256" key="5">
    <source>
        <dbReference type="ARBA" id="ARBA00022989"/>
    </source>
</evidence>
<evidence type="ECO:0000259" key="8">
    <source>
        <dbReference type="PROSITE" id="PS50850"/>
    </source>
</evidence>
<keyword evidence="3" id="KW-1003">Cell membrane</keyword>
<dbReference type="PRINTS" id="PR01036">
    <property type="entry name" value="TCRTETB"/>
</dbReference>
<dbReference type="PROSITE" id="PS50850">
    <property type="entry name" value="MFS"/>
    <property type="match status" value="1"/>
</dbReference>
<dbReference type="PROSITE" id="PS00217">
    <property type="entry name" value="SUGAR_TRANSPORT_2"/>
    <property type="match status" value="1"/>
</dbReference>
<keyword evidence="5 7" id="KW-1133">Transmembrane helix</keyword>
<keyword evidence="6 7" id="KW-0472">Membrane</keyword>
<feature type="transmembrane region" description="Helical" evidence="7">
    <location>
        <begin position="49"/>
        <end position="70"/>
    </location>
</feature>
<feature type="transmembrane region" description="Helical" evidence="7">
    <location>
        <begin position="366"/>
        <end position="386"/>
    </location>
</feature>
<feature type="domain" description="Major facilitator superfamily (MFS) profile" evidence="8">
    <location>
        <begin position="17"/>
        <end position="451"/>
    </location>
</feature>
<dbReference type="GO" id="GO:0022857">
    <property type="term" value="F:transmembrane transporter activity"/>
    <property type="evidence" value="ECO:0007669"/>
    <property type="project" value="InterPro"/>
</dbReference>
<organism evidence="9 10">
    <name type="scientific">Bacteroides graminisolvens</name>
    <dbReference type="NCBI Taxonomy" id="477666"/>
    <lineage>
        <taxon>Bacteria</taxon>
        <taxon>Pseudomonadati</taxon>
        <taxon>Bacteroidota</taxon>
        <taxon>Bacteroidia</taxon>
        <taxon>Bacteroidales</taxon>
        <taxon>Bacteroidaceae</taxon>
        <taxon>Bacteroides</taxon>
    </lineage>
</organism>
<dbReference type="SUPFAM" id="SSF103473">
    <property type="entry name" value="MFS general substrate transporter"/>
    <property type="match status" value="1"/>
</dbReference>
<feature type="transmembrane region" description="Helical" evidence="7">
    <location>
        <begin position="398"/>
        <end position="419"/>
    </location>
</feature>
<dbReference type="Proteomes" id="UP000263098">
    <property type="component" value="Unassembled WGS sequence"/>
</dbReference>
<feature type="transmembrane region" description="Helical" evidence="7">
    <location>
        <begin position="273"/>
        <end position="292"/>
    </location>
</feature>
<evidence type="ECO:0000256" key="2">
    <source>
        <dbReference type="ARBA" id="ARBA00022448"/>
    </source>
</evidence>